<protein>
    <submittedName>
        <fullName evidence="1">Uncharacterized protein</fullName>
    </submittedName>
</protein>
<organism evidence="1 2">
    <name type="scientific">Senna tora</name>
    <dbReference type="NCBI Taxonomy" id="362788"/>
    <lineage>
        <taxon>Eukaryota</taxon>
        <taxon>Viridiplantae</taxon>
        <taxon>Streptophyta</taxon>
        <taxon>Embryophyta</taxon>
        <taxon>Tracheophyta</taxon>
        <taxon>Spermatophyta</taxon>
        <taxon>Magnoliopsida</taxon>
        <taxon>eudicotyledons</taxon>
        <taxon>Gunneridae</taxon>
        <taxon>Pentapetalae</taxon>
        <taxon>rosids</taxon>
        <taxon>fabids</taxon>
        <taxon>Fabales</taxon>
        <taxon>Fabaceae</taxon>
        <taxon>Caesalpinioideae</taxon>
        <taxon>Cassia clade</taxon>
        <taxon>Senna</taxon>
    </lineage>
</organism>
<proteinExistence type="predicted"/>
<sequence length="151" mass="17195">MRSCCIGNPSGSNARMGLVITWEVWQVMYRHILNGKLRVNLKLIQDAQVQTCCRTSESNGCVRIVLGIRVGLMLEFDSFSYGSGSIARMGLEIGREMCQVISKHILKGKPRLNLERIREAQVRTCCRTSESYRCVRVVLGIRVRLMLEWDS</sequence>
<dbReference type="Proteomes" id="UP000634136">
    <property type="component" value="Unassembled WGS sequence"/>
</dbReference>
<name>A0A834WZ79_9FABA</name>
<evidence type="ECO:0000313" key="2">
    <source>
        <dbReference type="Proteomes" id="UP000634136"/>
    </source>
</evidence>
<reference evidence="1" key="1">
    <citation type="submission" date="2020-09" db="EMBL/GenBank/DDBJ databases">
        <title>Genome-Enabled Discovery of Anthraquinone Biosynthesis in Senna tora.</title>
        <authorList>
            <person name="Kang S.-H."/>
            <person name="Pandey R.P."/>
            <person name="Lee C.-M."/>
            <person name="Sim J.-S."/>
            <person name="Jeong J.-T."/>
            <person name="Choi B.-S."/>
            <person name="Jung M."/>
            <person name="Ginzburg D."/>
            <person name="Zhao K."/>
            <person name="Won S.Y."/>
            <person name="Oh T.-J."/>
            <person name="Yu Y."/>
            <person name="Kim N.-H."/>
            <person name="Lee O.R."/>
            <person name="Lee T.-H."/>
            <person name="Bashyal P."/>
            <person name="Kim T.-S."/>
            <person name="Lee W.-H."/>
            <person name="Kawkins C."/>
            <person name="Kim C.-K."/>
            <person name="Kim J.S."/>
            <person name="Ahn B.O."/>
            <person name="Rhee S.Y."/>
            <person name="Sohng J.K."/>
        </authorList>
    </citation>
    <scope>NUCLEOTIDE SEQUENCE</scope>
    <source>
        <tissue evidence="1">Leaf</tissue>
    </source>
</reference>
<comment type="caution">
    <text evidence="1">The sequence shown here is derived from an EMBL/GenBank/DDBJ whole genome shotgun (WGS) entry which is preliminary data.</text>
</comment>
<evidence type="ECO:0000313" key="1">
    <source>
        <dbReference type="EMBL" id="KAF7835178.1"/>
    </source>
</evidence>
<dbReference type="AlphaFoldDB" id="A0A834WZ79"/>
<accession>A0A834WZ79</accession>
<dbReference type="EMBL" id="JAAIUW010000004">
    <property type="protein sequence ID" value="KAF7835178.1"/>
    <property type="molecule type" value="Genomic_DNA"/>
</dbReference>
<keyword evidence="2" id="KW-1185">Reference proteome</keyword>
<gene>
    <name evidence="1" type="ORF">G2W53_010037</name>
</gene>